<feature type="domain" description="Phospholipase/carboxylesterase/thioesterase" evidence="8">
    <location>
        <begin position="67"/>
        <end position="280"/>
    </location>
</feature>
<dbReference type="GO" id="GO:0052689">
    <property type="term" value="F:carboxylic ester hydrolase activity"/>
    <property type="evidence" value="ECO:0007669"/>
    <property type="project" value="TreeGrafter"/>
</dbReference>
<dbReference type="InterPro" id="IPR050565">
    <property type="entry name" value="LYPA1-2/EST-like"/>
</dbReference>
<evidence type="ECO:0000259" key="8">
    <source>
        <dbReference type="Pfam" id="PF02230"/>
    </source>
</evidence>
<reference evidence="9" key="2">
    <citation type="journal article" date="2022" name="Microbiol. Resour. Announc.">
        <title>Whole-Genome Sequence of Entomortierella parvispora E1425, a Mucoromycotan Fungus Associated with Burkholderiaceae-Related Endosymbiotic Bacteria.</title>
        <authorList>
            <person name="Herlambang A."/>
            <person name="Guo Y."/>
            <person name="Takashima Y."/>
            <person name="Narisawa K."/>
            <person name="Ohta H."/>
            <person name="Nishizawa T."/>
        </authorList>
    </citation>
    <scope>NUCLEOTIDE SEQUENCE</scope>
    <source>
        <strain evidence="9">E1425</strain>
    </source>
</reference>
<dbReference type="Gene3D" id="3.40.50.1820">
    <property type="entry name" value="alpha/beta hydrolase"/>
    <property type="match status" value="1"/>
</dbReference>
<evidence type="ECO:0000256" key="2">
    <source>
        <dbReference type="ARBA" id="ARBA00012423"/>
    </source>
</evidence>
<keyword evidence="10" id="KW-1185">Reference proteome</keyword>
<comment type="function">
    <text evidence="5">Hydrolyzes fatty acids from S-acylated cysteine residues in proteins with a strong preference for palmitoylated G-alpha proteins over other acyl substrates. Mediates the deacylation of G-alpha proteins such as GPA1 in vivo, but has weak or no activity toward palmitoylated Ras proteins. Has weak lysophospholipase activity in vitro; however such activity may not exist in vivo.</text>
</comment>
<proteinExistence type="inferred from homology"/>
<gene>
    <name evidence="9" type="ORF">EMPS_11468</name>
</gene>
<name>A0A9P3HLT6_9FUNG</name>
<reference evidence="9" key="1">
    <citation type="submission" date="2021-11" db="EMBL/GenBank/DDBJ databases">
        <authorList>
            <person name="Herlambang A."/>
            <person name="Guo Y."/>
            <person name="Takashima Y."/>
            <person name="Nishizawa T."/>
        </authorList>
    </citation>
    <scope>NUCLEOTIDE SEQUENCE</scope>
    <source>
        <strain evidence="9">E1425</strain>
    </source>
</reference>
<keyword evidence="4" id="KW-0378">Hydrolase</keyword>
<sequence length="293" mass="32082">MAVVVLAGVLAYGYLSMDLLGLVSSLDKRHMVGRASAPPAKAPIQDPGTYNMNPSPKDISNAKFTSVVLDATTKHTATVIFLHGFGDSGAGWAPVGEQFSRYLPHVKFVFPNAPPLAITAHGGTLTPAWFDLYTPEIAYKMVFDEKRMLLSRQKVMDIINEEIEQNKIPADRIVIGGFSQGCVLGLLIGLTSEQKLAGIIGLSGHIPLPEKIMDLATEANRKTPIFYGHGDSDLVVKYEHGKQSVQLLKDNKYNVQFQTYPHLDHSANDQELRDILAFLLEVIPKVTPGMAKM</sequence>
<dbReference type="PANTHER" id="PTHR10655">
    <property type="entry name" value="LYSOPHOSPHOLIPASE-RELATED"/>
    <property type="match status" value="1"/>
</dbReference>
<evidence type="ECO:0000256" key="7">
    <source>
        <dbReference type="ARBA" id="ARBA00047337"/>
    </source>
</evidence>
<dbReference type="InterPro" id="IPR029058">
    <property type="entry name" value="AB_hydrolase_fold"/>
</dbReference>
<evidence type="ECO:0000256" key="1">
    <source>
        <dbReference type="ARBA" id="ARBA00006499"/>
    </source>
</evidence>
<dbReference type="AlphaFoldDB" id="A0A9P3HLT6"/>
<dbReference type="InterPro" id="IPR003140">
    <property type="entry name" value="PLipase/COase/thioEstase"/>
</dbReference>
<dbReference type="PANTHER" id="PTHR10655:SF17">
    <property type="entry name" value="LYSOPHOSPHOLIPASE-LIKE PROTEIN 1"/>
    <property type="match status" value="1"/>
</dbReference>
<accession>A0A9P3HLT6</accession>
<comment type="catalytic activity">
    <reaction evidence="7">
        <text>S-hexadecanoyl-L-cysteinyl-[protein] + H2O = L-cysteinyl-[protein] + hexadecanoate + H(+)</text>
        <dbReference type="Rhea" id="RHEA:19233"/>
        <dbReference type="Rhea" id="RHEA-COMP:10131"/>
        <dbReference type="Rhea" id="RHEA-COMP:11032"/>
        <dbReference type="ChEBI" id="CHEBI:7896"/>
        <dbReference type="ChEBI" id="CHEBI:15377"/>
        <dbReference type="ChEBI" id="CHEBI:15378"/>
        <dbReference type="ChEBI" id="CHEBI:29950"/>
        <dbReference type="ChEBI" id="CHEBI:74151"/>
        <dbReference type="EC" id="3.1.2.22"/>
    </reaction>
</comment>
<dbReference type="SUPFAM" id="SSF53474">
    <property type="entry name" value="alpha/beta-Hydrolases"/>
    <property type="match status" value="1"/>
</dbReference>
<evidence type="ECO:0000256" key="3">
    <source>
        <dbReference type="ARBA" id="ARBA00014923"/>
    </source>
</evidence>
<protein>
    <recommendedName>
        <fullName evidence="3">Acyl-protein thioesterase 1</fullName>
        <ecNumber evidence="2">3.1.2.22</ecNumber>
    </recommendedName>
    <alternativeName>
        <fullName evidence="6">Palmitoyl-protein hydrolase</fullName>
    </alternativeName>
</protein>
<dbReference type="EC" id="3.1.2.22" evidence="2"/>
<evidence type="ECO:0000256" key="6">
    <source>
        <dbReference type="ARBA" id="ARBA00031195"/>
    </source>
</evidence>
<organism evidence="9 10">
    <name type="scientific">Entomortierella parvispora</name>
    <dbReference type="NCBI Taxonomy" id="205924"/>
    <lineage>
        <taxon>Eukaryota</taxon>
        <taxon>Fungi</taxon>
        <taxon>Fungi incertae sedis</taxon>
        <taxon>Mucoromycota</taxon>
        <taxon>Mortierellomycotina</taxon>
        <taxon>Mortierellomycetes</taxon>
        <taxon>Mortierellales</taxon>
        <taxon>Mortierellaceae</taxon>
        <taxon>Entomortierella</taxon>
    </lineage>
</organism>
<dbReference type="Pfam" id="PF02230">
    <property type="entry name" value="Abhydrolase_2"/>
    <property type="match status" value="1"/>
</dbReference>
<evidence type="ECO:0000313" key="9">
    <source>
        <dbReference type="EMBL" id="GJJ79109.1"/>
    </source>
</evidence>
<evidence type="ECO:0000313" key="10">
    <source>
        <dbReference type="Proteomes" id="UP000827284"/>
    </source>
</evidence>
<comment type="caution">
    <text evidence="9">The sequence shown here is derived from an EMBL/GenBank/DDBJ whole genome shotgun (WGS) entry which is preliminary data.</text>
</comment>
<dbReference type="EMBL" id="BQFW01000015">
    <property type="protein sequence ID" value="GJJ79109.1"/>
    <property type="molecule type" value="Genomic_DNA"/>
</dbReference>
<dbReference type="OrthoDB" id="2418081at2759"/>
<dbReference type="Proteomes" id="UP000827284">
    <property type="component" value="Unassembled WGS sequence"/>
</dbReference>
<evidence type="ECO:0000256" key="5">
    <source>
        <dbReference type="ARBA" id="ARBA00029392"/>
    </source>
</evidence>
<dbReference type="GO" id="GO:0005737">
    <property type="term" value="C:cytoplasm"/>
    <property type="evidence" value="ECO:0007669"/>
    <property type="project" value="TreeGrafter"/>
</dbReference>
<dbReference type="GO" id="GO:0008474">
    <property type="term" value="F:palmitoyl-(protein) hydrolase activity"/>
    <property type="evidence" value="ECO:0007669"/>
    <property type="project" value="UniProtKB-EC"/>
</dbReference>
<evidence type="ECO:0000256" key="4">
    <source>
        <dbReference type="ARBA" id="ARBA00022801"/>
    </source>
</evidence>
<comment type="similarity">
    <text evidence="1">Belongs to the AB hydrolase superfamily. AB hydrolase 2 family.</text>
</comment>